<evidence type="ECO:0000313" key="3">
    <source>
        <dbReference type="Proteomes" id="UP000683360"/>
    </source>
</evidence>
<feature type="region of interest" description="Disordered" evidence="1">
    <location>
        <begin position="1"/>
        <end position="24"/>
    </location>
</feature>
<dbReference type="Proteomes" id="UP000683360">
    <property type="component" value="Unassembled WGS sequence"/>
</dbReference>
<evidence type="ECO:0000256" key="1">
    <source>
        <dbReference type="SAM" id="MobiDB-lite"/>
    </source>
</evidence>
<reference evidence="2" key="1">
    <citation type="submission" date="2021-03" db="EMBL/GenBank/DDBJ databases">
        <authorList>
            <person name="Bekaert M."/>
        </authorList>
    </citation>
    <scope>NUCLEOTIDE SEQUENCE</scope>
</reference>
<dbReference type="AlphaFoldDB" id="A0A8S3RDB7"/>
<name>A0A8S3RDB7_MYTED</name>
<comment type="caution">
    <text evidence="2">The sequence shown here is derived from an EMBL/GenBank/DDBJ whole genome shotgun (WGS) entry which is preliminary data.</text>
</comment>
<evidence type="ECO:0000313" key="2">
    <source>
        <dbReference type="EMBL" id="CAG2204755.1"/>
    </source>
</evidence>
<gene>
    <name evidence="2" type="ORF">MEDL_19200</name>
</gene>
<sequence>MGDNSLDRYHHEGDNSENQDNLDNSEEEFIIEEYETFYVPQHLLDEDQTNSEACDVKSSATHQEYAKQNTSGCGLRKEKDASKIKTITRIDEETENVVILIRPRRRSVSPTGDKTGGFGNISESCGWTHSDLPKSQTLKRDLSTNSSGENICDVEDKAEGFGNISESCGRTHSDLPEGLTLKRDLSSNSSEENTCDIEHNNTIPSVTLNNYKNEKNLQNETNCDRNVDVNTETNSSNGNSHTLAENTTVSTFEENVSVFSDLNGNDIISTEENLPEVELISKYEDQGARPKTTSNLPALGDDNLAVRDKEIQCAVMDKSSSKPGISKEANEKVKKLKENGHYDVLVKNSNVPFRKGEVNDIVNKLNIDSSNQATDEDDVLIWELMKSLKERSNKMESRHVINQEINPSDSSPEDKCDWSYEKATLSKNKYLSRRLQTKEIGQVKVITFMSPAKEKGHVKITPLKVSRTLPLNVKNIFQQKMEELKNKRRVCLTGGKELMYTTINIDDLCLEESDDK</sequence>
<protein>
    <submittedName>
        <fullName evidence="2">Uncharacterized protein</fullName>
    </submittedName>
</protein>
<keyword evidence="3" id="KW-1185">Reference proteome</keyword>
<accession>A0A8S3RDB7</accession>
<dbReference type="EMBL" id="CAJPWZ010000983">
    <property type="protein sequence ID" value="CAG2204755.1"/>
    <property type="molecule type" value="Genomic_DNA"/>
</dbReference>
<proteinExistence type="predicted"/>
<organism evidence="2 3">
    <name type="scientific">Mytilus edulis</name>
    <name type="common">Blue mussel</name>
    <dbReference type="NCBI Taxonomy" id="6550"/>
    <lineage>
        <taxon>Eukaryota</taxon>
        <taxon>Metazoa</taxon>
        <taxon>Spiralia</taxon>
        <taxon>Lophotrochozoa</taxon>
        <taxon>Mollusca</taxon>
        <taxon>Bivalvia</taxon>
        <taxon>Autobranchia</taxon>
        <taxon>Pteriomorphia</taxon>
        <taxon>Mytilida</taxon>
        <taxon>Mytiloidea</taxon>
        <taxon>Mytilidae</taxon>
        <taxon>Mytilinae</taxon>
        <taxon>Mytilus</taxon>
    </lineage>
</organism>
<feature type="compositionally biased region" description="Basic and acidic residues" evidence="1">
    <location>
        <begin position="1"/>
        <end position="14"/>
    </location>
</feature>